<dbReference type="Proteomes" id="UP000314294">
    <property type="component" value="Unassembled WGS sequence"/>
</dbReference>
<evidence type="ECO:0000313" key="3">
    <source>
        <dbReference type="Proteomes" id="UP000314294"/>
    </source>
</evidence>
<comment type="caution">
    <text evidence="2">The sequence shown here is derived from an EMBL/GenBank/DDBJ whole genome shotgun (WGS) entry which is preliminary data.</text>
</comment>
<sequence>MTMNKTETRLYRSQKVLPSEELPGESGLDLVGLRSITEKEAIQGWARASAHDNRHLEGAAKADEADDSDAPHVALQAHGLKADHLGGHKLRRAVHHQQRFALL</sequence>
<evidence type="ECO:0000313" key="2">
    <source>
        <dbReference type="EMBL" id="TNN82399.1"/>
    </source>
</evidence>
<dbReference type="EMBL" id="SRLO01000039">
    <property type="protein sequence ID" value="TNN82399.1"/>
    <property type="molecule type" value="Genomic_DNA"/>
</dbReference>
<keyword evidence="3" id="KW-1185">Reference proteome</keyword>
<dbReference type="AlphaFoldDB" id="A0A4Z2IWN6"/>
<name>A0A4Z2IWN6_9TELE</name>
<protein>
    <submittedName>
        <fullName evidence="2">Uncharacterized protein</fullName>
    </submittedName>
</protein>
<feature type="compositionally biased region" description="Basic and acidic residues" evidence="1">
    <location>
        <begin position="49"/>
        <end position="63"/>
    </location>
</feature>
<evidence type="ECO:0000256" key="1">
    <source>
        <dbReference type="SAM" id="MobiDB-lite"/>
    </source>
</evidence>
<feature type="compositionally biased region" description="Basic and acidic residues" evidence="1">
    <location>
        <begin position="1"/>
        <end position="10"/>
    </location>
</feature>
<gene>
    <name evidence="2" type="ORF">EYF80_007234</name>
</gene>
<organism evidence="2 3">
    <name type="scientific">Liparis tanakae</name>
    <name type="common">Tanaka's snailfish</name>
    <dbReference type="NCBI Taxonomy" id="230148"/>
    <lineage>
        <taxon>Eukaryota</taxon>
        <taxon>Metazoa</taxon>
        <taxon>Chordata</taxon>
        <taxon>Craniata</taxon>
        <taxon>Vertebrata</taxon>
        <taxon>Euteleostomi</taxon>
        <taxon>Actinopterygii</taxon>
        <taxon>Neopterygii</taxon>
        <taxon>Teleostei</taxon>
        <taxon>Neoteleostei</taxon>
        <taxon>Acanthomorphata</taxon>
        <taxon>Eupercaria</taxon>
        <taxon>Perciformes</taxon>
        <taxon>Cottioidei</taxon>
        <taxon>Cottales</taxon>
        <taxon>Liparidae</taxon>
        <taxon>Liparis</taxon>
    </lineage>
</organism>
<feature type="region of interest" description="Disordered" evidence="1">
    <location>
        <begin position="1"/>
        <end position="24"/>
    </location>
</feature>
<accession>A0A4Z2IWN6</accession>
<reference evidence="2 3" key="1">
    <citation type="submission" date="2019-03" db="EMBL/GenBank/DDBJ databases">
        <title>First draft genome of Liparis tanakae, snailfish: a comprehensive survey of snailfish specific genes.</title>
        <authorList>
            <person name="Kim W."/>
            <person name="Song I."/>
            <person name="Jeong J.-H."/>
            <person name="Kim D."/>
            <person name="Kim S."/>
            <person name="Ryu S."/>
            <person name="Song J.Y."/>
            <person name="Lee S.K."/>
        </authorList>
    </citation>
    <scope>NUCLEOTIDE SEQUENCE [LARGE SCALE GENOMIC DNA]</scope>
    <source>
        <tissue evidence="2">Muscle</tissue>
    </source>
</reference>
<proteinExistence type="predicted"/>
<feature type="region of interest" description="Disordered" evidence="1">
    <location>
        <begin position="47"/>
        <end position="70"/>
    </location>
</feature>